<gene>
    <name evidence="1" type="ORF">SSLN_LOCUS1978</name>
</gene>
<evidence type="ECO:0000313" key="3">
    <source>
        <dbReference type="WBParaSite" id="SSLN_0000204701-mRNA-1"/>
    </source>
</evidence>
<dbReference type="WBParaSite" id="SSLN_0000204701-mRNA-1">
    <property type="protein sequence ID" value="SSLN_0000204701-mRNA-1"/>
    <property type="gene ID" value="SSLN_0000204701"/>
</dbReference>
<protein>
    <submittedName>
        <fullName evidence="3">DUF5727 domain-containing protein</fullName>
    </submittedName>
</protein>
<name>A0A183SCN0_SCHSO</name>
<proteinExistence type="predicted"/>
<organism evidence="3">
    <name type="scientific">Schistocephalus solidus</name>
    <name type="common">Tapeworm</name>
    <dbReference type="NCBI Taxonomy" id="70667"/>
    <lineage>
        <taxon>Eukaryota</taxon>
        <taxon>Metazoa</taxon>
        <taxon>Spiralia</taxon>
        <taxon>Lophotrochozoa</taxon>
        <taxon>Platyhelminthes</taxon>
        <taxon>Cestoda</taxon>
        <taxon>Eucestoda</taxon>
        <taxon>Diphyllobothriidea</taxon>
        <taxon>Diphyllobothriidae</taxon>
        <taxon>Schistocephalus</taxon>
    </lineage>
</organism>
<accession>A0A183SCN0</accession>
<dbReference type="EMBL" id="UYSU01011594">
    <property type="protein sequence ID" value="VDL88363.1"/>
    <property type="molecule type" value="Genomic_DNA"/>
</dbReference>
<dbReference type="AlphaFoldDB" id="A0A183SCN0"/>
<sequence length="77" mass="8512">MVQKRLVTVVGLWAHISEPGTQAFVLRVQIDMAVDAGRVRVPRLEEFTCLFGGSHCNNFGFVPIEATVELKGVRKGE</sequence>
<dbReference type="Proteomes" id="UP000275846">
    <property type="component" value="Unassembled WGS sequence"/>
</dbReference>
<evidence type="ECO:0000313" key="2">
    <source>
        <dbReference type="Proteomes" id="UP000275846"/>
    </source>
</evidence>
<keyword evidence="2" id="KW-1185">Reference proteome</keyword>
<evidence type="ECO:0000313" key="1">
    <source>
        <dbReference type="EMBL" id="VDL88363.1"/>
    </source>
</evidence>
<reference evidence="1 2" key="2">
    <citation type="submission" date="2018-11" db="EMBL/GenBank/DDBJ databases">
        <authorList>
            <consortium name="Pathogen Informatics"/>
        </authorList>
    </citation>
    <scope>NUCLEOTIDE SEQUENCE [LARGE SCALE GENOMIC DNA]</scope>
    <source>
        <strain evidence="1 2">NST_G2</strain>
    </source>
</reference>
<reference evidence="3" key="1">
    <citation type="submission" date="2016-06" db="UniProtKB">
        <authorList>
            <consortium name="WormBaseParasite"/>
        </authorList>
    </citation>
    <scope>IDENTIFICATION</scope>
</reference>